<dbReference type="PROSITE" id="PS51257">
    <property type="entry name" value="PROKAR_LIPOPROTEIN"/>
    <property type="match status" value="1"/>
</dbReference>
<dbReference type="InterPro" id="IPR027381">
    <property type="entry name" value="LytR/CpsA/Psr_C"/>
</dbReference>
<dbReference type="Gene3D" id="3.30.70.2390">
    <property type="match status" value="1"/>
</dbReference>
<dbReference type="Pfam" id="PF14559">
    <property type="entry name" value="TPR_19"/>
    <property type="match status" value="1"/>
</dbReference>
<accession>W0VE51</accession>
<dbReference type="InterPro" id="IPR011990">
    <property type="entry name" value="TPR-like_helical_dom_sf"/>
</dbReference>
<feature type="signal peptide" evidence="2">
    <location>
        <begin position="1"/>
        <end position="21"/>
    </location>
</feature>
<dbReference type="OrthoDB" id="8702141at2"/>
<dbReference type="InterPro" id="IPR019734">
    <property type="entry name" value="TPR_rpt"/>
</dbReference>
<keyword evidence="1" id="KW-0802">TPR repeat</keyword>
<dbReference type="AlphaFoldDB" id="W0VE51"/>
<feature type="repeat" description="TPR" evidence="1">
    <location>
        <begin position="47"/>
        <end position="80"/>
    </location>
</feature>
<evidence type="ECO:0000256" key="2">
    <source>
        <dbReference type="SAM" id="SignalP"/>
    </source>
</evidence>
<evidence type="ECO:0000313" key="5">
    <source>
        <dbReference type="Proteomes" id="UP000027604"/>
    </source>
</evidence>
<feature type="domain" description="LytR/CpsA/Psr regulator C-terminal" evidence="3">
    <location>
        <begin position="269"/>
        <end position="350"/>
    </location>
</feature>
<dbReference type="STRING" id="1349767.GJA_5095"/>
<dbReference type="Pfam" id="PF13414">
    <property type="entry name" value="TPR_11"/>
    <property type="match status" value="1"/>
</dbReference>
<dbReference type="SUPFAM" id="SSF48452">
    <property type="entry name" value="TPR-like"/>
    <property type="match status" value="1"/>
</dbReference>
<feature type="repeat" description="TPR" evidence="1">
    <location>
        <begin position="152"/>
        <end position="185"/>
    </location>
</feature>
<dbReference type="PANTHER" id="PTHR44998">
    <property type="match status" value="1"/>
</dbReference>
<dbReference type="PATRIC" id="fig|1349767.4.peg.1704"/>
<keyword evidence="2" id="KW-0732">Signal</keyword>
<protein>
    <submittedName>
        <fullName evidence="4">Tetratricopeptide repeat family protein</fullName>
    </submittedName>
</protein>
<feature type="repeat" description="TPR" evidence="1">
    <location>
        <begin position="118"/>
        <end position="151"/>
    </location>
</feature>
<dbReference type="Pfam" id="PF13399">
    <property type="entry name" value="LytR_C"/>
    <property type="match status" value="1"/>
</dbReference>
<dbReference type="Proteomes" id="UP000027604">
    <property type="component" value="Chromosome I"/>
</dbReference>
<proteinExistence type="predicted"/>
<evidence type="ECO:0000256" key="1">
    <source>
        <dbReference type="PROSITE-ProRule" id="PRU00339"/>
    </source>
</evidence>
<keyword evidence="5" id="KW-1185">Reference proteome</keyword>
<dbReference type="EMBL" id="HG322949">
    <property type="protein sequence ID" value="CDG85693.1"/>
    <property type="molecule type" value="Genomic_DNA"/>
</dbReference>
<dbReference type="RefSeq" id="WP_038497355.1">
    <property type="nucleotide sequence ID" value="NZ_BCTH01000044.1"/>
</dbReference>
<sequence>MQTSIKYLTAACACAVLMACAGGGQPVRPAPLAMPAADAAAADNSAADGYYVLGRNQYAAGRRAEALQSYQQALRIAPAHINARNGLAVLYAGQGDYRRAIELWRGLTDAQIATPEHAFLFSNLGYAYFLSGDDEQALNTLEKACVLDPLNAATWEHLGAVLEKTGHGERAALMFRQALSLRQYDARADYALARQAAPRSLPAHASTTSNTAASAAASAWPDDMARTEVTLSGGIASLRRVAAPQAGVAPDLAPAPQVADQQSLEGLLRLEIRNGNGVTGMAAALARTVAGRHLQVVRLSNEKTFLVARTRVGYRADQQEAARALAARLGPLVETGDAVCKVADLCVVIGLDLTDPAALHRYYVGQLALARVALARLG</sequence>
<dbReference type="Gene3D" id="1.25.40.10">
    <property type="entry name" value="Tetratricopeptide repeat domain"/>
    <property type="match status" value="2"/>
</dbReference>
<gene>
    <name evidence="4" type="ORF">GJA_5095</name>
</gene>
<dbReference type="PANTHER" id="PTHR44998:SF1">
    <property type="entry name" value="UDP-N-ACETYLGLUCOSAMINE--PEPTIDE N-ACETYLGLUCOSAMINYLTRANSFERASE 110 KDA SUBUNIT"/>
    <property type="match status" value="1"/>
</dbReference>
<dbReference type="eggNOG" id="COG0457">
    <property type="taxonomic scope" value="Bacteria"/>
</dbReference>
<feature type="chain" id="PRO_5004797649" evidence="2">
    <location>
        <begin position="22"/>
        <end position="378"/>
    </location>
</feature>
<organism evidence="4 5">
    <name type="scientific">Janthinobacterium agaricidamnosum NBRC 102515 = DSM 9628</name>
    <dbReference type="NCBI Taxonomy" id="1349767"/>
    <lineage>
        <taxon>Bacteria</taxon>
        <taxon>Pseudomonadati</taxon>
        <taxon>Pseudomonadota</taxon>
        <taxon>Betaproteobacteria</taxon>
        <taxon>Burkholderiales</taxon>
        <taxon>Oxalobacteraceae</taxon>
        <taxon>Janthinobacterium</taxon>
    </lineage>
</organism>
<dbReference type="HOGENOM" id="CLU_778029_0_0_4"/>
<dbReference type="KEGG" id="jag:GJA_5095"/>
<dbReference type="PROSITE" id="PS50005">
    <property type="entry name" value="TPR"/>
    <property type="match status" value="3"/>
</dbReference>
<reference evidence="4 5" key="1">
    <citation type="journal article" date="2015" name="Genome Announc.">
        <title>Genome Sequence of Mushroom Soft-Rot Pathogen Janthinobacterium agaricidamnosum.</title>
        <authorList>
            <person name="Graupner K."/>
            <person name="Lackner G."/>
            <person name="Hertweck C."/>
        </authorList>
    </citation>
    <scope>NUCLEOTIDE SEQUENCE [LARGE SCALE GENOMIC DNA]</scope>
    <source>
        <strain evidence="5">NBRC 102515 / DSM 9628</strain>
    </source>
</reference>
<evidence type="ECO:0000259" key="3">
    <source>
        <dbReference type="Pfam" id="PF13399"/>
    </source>
</evidence>
<dbReference type="SMART" id="SM00028">
    <property type="entry name" value="TPR"/>
    <property type="match status" value="4"/>
</dbReference>
<name>W0VE51_9BURK</name>
<evidence type="ECO:0000313" key="4">
    <source>
        <dbReference type="EMBL" id="CDG85693.1"/>
    </source>
</evidence>